<dbReference type="VEuPathDB" id="VectorBase:HLOH_051799"/>
<protein>
    <submittedName>
        <fullName evidence="2">Uncharacterized protein</fullName>
    </submittedName>
</protein>
<feature type="region of interest" description="Disordered" evidence="1">
    <location>
        <begin position="66"/>
        <end position="95"/>
    </location>
</feature>
<feature type="compositionally biased region" description="Polar residues" evidence="1">
    <location>
        <begin position="66"/>
        <end position="79"/>
    </location>
</feature>
<proteinExistence type="predicted"/>
<organism evidence="2 3">
    <name type="scientific">Haemaphysalis longicornis</name>
    <name type="common">Bush tick</name>
    <dbReference type="NCBI Taxonomy" id="44386"/>
    <lineage>
        <taxon>Eukaryota</taxon>
        <taxon>Metazoa</taxon>
        <taxon>Ecdysozoa</taxon>
        <taxon>Arthropoda</taxon>
        <taxon>Chelicerata</taxon>
        <taxon>Arachnida</taxon>
        <taxon>Acari</taxon>
        <taxon>Parasitiformes</taxon>
        <taxon>Ixodida</taxon>
        <taxon>Ixodoidea</taxon>
        <taxon>Ixodidae</taxon>
        <taxon>Haemaphysalinae</taxon>
        <taxon>Haemaphysalis</taxon>
    </lineage>
</organism>
<evidence type="ECO:0000313" key="3">
    <source>
        <dbReference type="Proteomes" id="UP000821853"/>
    </source>
</evidence>
<keyword evidence="3" id="KW-1185">Reference proteome</keyword>
<name>A0A9J6FXD9_HAELO</name>
<gene>
    <name evidence="2" type="ORF">HPB48_007542</name>
</gene>
<feature type="region of interest" description="Disordered" evidence="1">
    <location>
        <begin position="126"/>
        <end position="159"/>
    </location>
</feature>
<comment type="caution">
    <text evidence="2">The sequence shown here is derived from an EMBL/GenBank/DDBJ whole genome shotgun (WGS) entry which is preliminary data.</text>
</comment>
<dbReference type="EMBL" id="JABSTR010000004">
    <property type="protein sequence ID" value="KAH9367451.1"/>
    <property type="molecule type" value="Genomic_DNA"/>
</dbReference>
<reference evidence="2 3" key="1">
    <citation type="journal article" date="2020" name="Cell">
        <title>Large-Scale Comparative Analyses of Tick Genomes Elucidate Their Genetic Diversity and Vector Capacities.</title>
        <authorList>
            <consortium name="Tick Genome and Microbiome Consortium (TIGMIC)"/>
            <person name="Jia N."/>
            <person name="Wang J."/>
            <person name="Shi W."/>
            <person name="Du L."/>
            <person name="Sun Y."/>
            <person name="Zhan W."/>
            <person name="Jiang J.F."/>
            <person name="Wang Q."/>
            <person name="Zhang B."/>
            <person name="Ji P."/>
            <person name="Bell-Sakyi L."/>
            <person name="Cui X.M."/>
            <person name="Yuan T.T."/>
            <person name="Jiang B.G."/>
            <person name="Yang W.F."/>
            <person name="Lam T.T."/>
            <person name="Chang Q.C."/>
            <person name="Ding S.J."/>
            <person name="Wang X.J."/>
            <person name="Zhu J.G."/>
            <person name="Ruan X.D."/>
            <person name="Zhao L."/>
            <person name="Wei J.T."/>
            <person name="Ye R.Z."/>
            <person name="Que T.C."/>
            <person name="Du C.H."/>
            <person name="Zhou Y.H."/>
            <person name="Cheng J.X."/>
            <person name="Dai P.F."/>
            <person name="Guo W.B."/>
            <person name="Han X.H."/>
            <person name="Huang E.J."/>
            <person name="Li L.F."/>
            <person name="Wei W."/>
            <person name="Gao Y.C."/>
            <person name="Liu J.Z."/>
            <person name="Shao H.Z."/>
            <person name="Wang X."/>
            <person name="Wang C.C."/>
            <person name="Yang T.C."/>
            <person name="Huo Q.B."/>
            <person name="Li W."/>
            <person name="Chen H.Y."/>
            <person name="Chen S.E."/>
            <person name="Zhou L.G."/>
            <person name="Ni X.B."/>
            <person name="Tian J.H."/>
            <person name="Sheng Y."/>
            <person name="Liu T."/>
            <person name="Pan Y.S."/>
            <person name="Xia L.Y."/>
            <person name="Li J."/>
            <person name="Zhao F."/>
            <person name="Cao W.C."/>
        </authorList>
    </citation>
    <scope>NUCLEOTIDE SEQUENCE [LARGE SCALE GENOMIC DNA]</scope>
    <source>
        <strain evidence="2">HaeL-2018</strain>
    </source>
</reference>
<evidence type="ECO:0000256" key="1">
    <source>
        <dbReference type="SAM" id="MobiDB-lite"/>
    </source>
</evidence>
<sequence>MTSEQLMGKVHCRKCEIVGARPLGNKGTAVVTFQSNSLPYRIGPSPFGYFRTRLVYVRARHGISSATERNSARTTTNQGARHAGEDNSKEGSSCPKQALKCRNCGGAHLTTAKNCPKRVEINKQINKNMKQRNSSSSPRKSENSTAGSRDAGQHKSVRPPVITAARRDFCTGISASPRARDNATQHGRSTYANVVGAVNAHASSDRPSARNRSLEILHQLQWACSWGGEHPGVNLEPNKGKAQPSDSPQQPNFEAILEARMAQLEAKIITQVQAMLEKTVETCVRTIMEKLMLSGTFPLGAPPALATALTGAIHVASPTQAHRSKPMTASFV</sequence>
<evidence type="ECO:0000313" key="2">
    <source>
        <dbReference type="EMBL" id="KAH9367451.1"/>
    </source>
</evidence>
<accession>A0A9J6FXD9</accession>
<dbReference type="AlphaFoldDB" id="A0A9J6FXD9"/>
<dbReference type="Proteomes" id="UP000821853">
    <property type="component" value="Chromosome 2"/>
</dbReference>
<dbReference type="OrthoDB" id="10044176at2759"/>